<dbReference type="GO" id="GO:0071555">
    <property type="term" value="P:cell wall organization"/>
    <property type="evidence" value="ECO:0007669"/>
    <property type="project" value="UniProtKB-KW"/>
</dbReference>
<evidence type="ECO:0000256" key="2">
    <source>
        <dbReference type="ARBA" id="ARBA00022618"/>
    </source>
</evidence>
<evidence type="ECO:0000313" key="13">
    <source>
        <dbReference type="EMBL" id="PWW13005.1"/>
    </source>
</evidence>
<comment type="similarity">
    <text evidence="10">Belongs to the glycosyltransferase 28 family. MurG subfamily.</text>
</comment>
<keyword evidence="6 10" id="KW-0573">Peptidoglycan synthesis</keyword>
<dbReference type="EMBL" id="QGTT01000007">
    <property type="protein sequence ID" value="PWW13005.1"/>
    <property type="molecule type" value="Genomic_DNA"/>
</dbReference>
<dbReference type="GO" id="GO:0051301">
    <property type="term" value="P:cell division"/>
    <property type="evidence" value="ECO:0007669"/>
    <property type="project" value="UniProtKB-KW"/>
</dbReference>
<proteinExistence type="inferred from homology"/>
<evidence type="ECO:0000259" key="12">
    <source>
        <dbReference type="Pfam" id="PF04101"/>
    </source>
</evidence>
<feature type="binding site" evidence="10">
    <location>
        <begin position="264"/>
        <end position="269"/>
    </location>
    <ligand>
        <name>UDP-N-acetyl-alpha-D-glucosamine</name>
        <dbReference type="ChEBI" id="CHEBI:57705"/>
    </ligand>
</feature>
<feature type="binding site" evidence="10">
    <location>
        <position position="290"/>
    </location>
    <ligand>
        <name>UDP-N-acetyl-alpha-D-glucosamine</name>
        <dbReference type="ChEBI" id="CHEBI:57705"/>
    </ligand>
</feature>
<dbReference type="GO" id="GO:0050511">
    <property type="term" value="F:undecaprenyldiphospho-muramoylpentapeptide beta-N-acetylglucosaminyltransferase activity"/>
    <property type="evidence" value="ECO:0007669"/>
    <property type="project" value="UniProtKB-UniRule"/>
</dbReference>
<reference evidence="13 14" key="1">
    <citation type="submission" date="2018-05" db="EMBL/GenBank/DDBJ databases">
        <title>Freshwater and sediment microbial communities from various areas in North America, analyzing microbe dynamics in response to fracking.</title>
        <authorList>
            <person name="Lamendella R."/>
        </authorList>
    </citation>
    <scope>NUCLEOTIDE SEQUENCE [LARGE SCALE GENOMIC DNA]</scope>
    <source>
        <strain evidence="13 14">125B1</strain>
    </source>
</reference>
<feature type="binding site" evidence="10">
    <location>
        <position position="245"/>
    </location>
    <ligand>
        <name>UDP-N-acetyl-alpha-D-glucosamine</name>
        <dbReference type="ChEBI" id="CHEBI:57705"/>
    </ligand>
</feature>
<evidence type="ECO:0000256" key="8">
    <source>
        <dbReference type="ARBA" id="ARBA00023306"/>
    </source>
</evidence>
<dbReference type="GO" id="GO:0008360">
    <property type="term" value="P:regulation of cell shape"/>
    <property type="evidence" value="ECO:0007669"/>
    <property type="project" value="UniProtKB-KW"/>
</dbReference>
<keyword evidence="2 10" id="KW-0132">Cell division</keyword>
<keyword evidence="8 10" id="KW-0131">Cell cycle</keyword>
<comment type="subcellular location">
    <subcellularLocation>
        <location evidence="10">Cell membrane</location>
        <topology evidence="10">Peripheral membrane protein</topology>
        <orientation evidence="10">Cytoplasmic side</orientation>
    </subcellularLocation>
</comment>
<keyword evidence="7 10" id="KW-0472">Membrane</keyword>
<dbReference type="EC" id="2.4.1.227" evidence="10"/>
<dbReference type="Gene3D" id="3.40.50.2000">
    <property type="entry name" value="Glycogen Phosphorylase B"/>
    <property type="match status" value="2"/>
</dbReference>
<dbReference type="AlphaFoldDB" id="A0A317QB52"/>
<feature type="domain" description="Glycosyltransferase family 28 N-terminal" evidence="11">
    <location>
        <begin position="4"/>
        <end position="142"/>
    </location>
</feature>
<dbReference type="PANTHER" id="PTHR21015">
    <property type="entry name" value="UDP-N-ACETYLGLUCOSAMINE--N-ACETYLMURAMYL-(PENTAPEPTIDE) PYROPHOSPHORYL-UNDECAPRENOL N-ACETYLGLUCOSAMINE TRANSFERASE 1"/>
    <property type="match status" value="1"/>
</dbReference>
<dbReference type="Proteomes" id="UP000246964">
    <property type="component" value="Unassembled WGS sequence"/>
</dbReference>
<dbReference type="GO" id="GO:0005886">
    <property type="term" value="C:plasma membrane"/>
    <property type="evidence" value="ECO:0007669"/>
    <property type="project" value="UniProtKB-SubCell"/>
</dbReference>
<keyword evidence="4 10" id="KW-0808">Transferase</keyword>
<keyword evidence="5 10" id="KW-0133">Cell shape</keyword>
<dbReference type="PANTHER" id="PTHR21015:SF22">
    <property type="entry name" value="GLYCOSYLTRANSFERASE"/>
    <property type="match status" value="1"/>
</dbReference>
<dbReference type="UniPathway" id="UPA00219"/>
<feature type="binding site" evidence="10">
    <location>
        <position position="163"/>
    </location>
    <ligand>
        <name>UDP-N-acetyl-alpha-D-glucosamine</name>
        <dbReference type="ChEBI" id="CHEBI:57705"/>
    </ligand>
</feature>
<dbReference type="OrthoDB" id="9808936at2"/>
<keyword evidence="9 10" id="KW-0961">Cell wall biogenesis/degradation</keyword>
<dbReference type="GO" id="GO:0051991">
    <property type="term" value="F:UDP-N-acetyl-D-glucosamine:N-acetylmuramoyl-L-alanyl-D-glutamyl-meso-2,6-diaminopimelyl-D-alanyl-D-alanine-diphosphoundecaprenol 4-beta-N-acetylglucosaminlytransferase activity"/>
    <property type="evidence" value="ECO:0007669"/>
    <property type="project" value="RHEA"/>
</dbReference>
<dbReference type="CDD" id="cd03785">
    <property type="entry name" value="GT28_MurG"/>
    <property type="match status" value="1"/>
</dbReference>
<dbReference type="GO" id="GO:0009252">
    <property type="term" value="P:peptidoglycan biosynthetic process"/>
    <property type="evidence" value="ECO:0007669"/>
    <property type="project" value="UniProtKB-UniRule"/>
</dbReference>
<evidence type="ECO:0000259" key="11">
    <source>
        <dbReference type="Pfam" id="PF03033"/>
    </source>
</evidence>
<dbReference type="InterPro" id="IPR007235">
    <property type="entry name" value="Glyco_trans_28_C"/>
</dbReference>
<comment type="function">
    <text evidence="10">Cell wall formation. Catalyzes the transfer of a GlcNAc subunit on undecaprenyl-pyrophosphoryl-MurNAc-pentapeptide (lipid intermediate I) to form undecaprenyl-pyrophosphoryl-MurNAc-(pentapeptide)GlcNAc (lipid intermediate II).</text>
</comment>
<dbReference type="RefSeq" id="WP_110075952.1">
    <property type="nucleotide sequence ID" value="NZ_QGTT01000007.1"/>
</dbReference>
<dbReference type="HAMAP" id="MF_00033">
    <property type="entry name" value="MurG"/>
    <property type="match status" value="1"/>
</dbReference>
<dbReference type="InterPro" id="IPR004276">
    <property type="entry name" value="GlycoTrans_28_N"/>
</dbReference>
<comment type="catalytic activity">
    <reaction evidence="10">
        <text>di-trans,octa-cis-undecaprenyl diphospho-N-acetyl-alpha-D-muramoyl-L-alanyl-D-glutamyl-meso-2,6-diaminopimeloyl-D-alanyl-D-alanine + UDP-N-acetyl-alpha-D-glucosamine = di-trans,octa-cis-undecaprenyl diphospho-[N-acetyl-alpha-D-glucosaminyl-(1-&gt;4)]-N-acetyl-alpha-D-muramoyl-L-alanyl-D-glutamyl-meso-2,6-diaminopimeloyl-D-alanyl-D-alanine + UDP + H(+)</text>
        <dbReference type="Rhea" id="RHEA:31227"/>
        <dbReference type="ChEBI" id="CHEBI:15378"/>
        <dbReference type="ChEBI" id="CHEBI:57705"/>
        <dbReference type="ChEBI" id="CHEBI:58223"/>
        <dbReference type="ChEBI" id="CHEBI:61387"/>
        <dbReference type="ChEBI" id="CHEBI:61388"/>
        <dbReference type="EC" id="2.4.1.227"/>
    </reaction>
</comment>
<keyword evidence="3 10" id="KW-0328">Glycosyltransferase</keyword>
<comment type="pathway">
    <text evidence="10">Cell wall biogenesis; peptidoglycan biosynthesis.</text>
</comment>
<sequence length="369" mass="39728">MNKVMIAAAGTGGHVFPALAVAEKLRSYGWQVVWLGTTEQRLEAKVVPAAGFTLEQIDMQGMRGHGLLRKLMTPWRLFKAVRQSRKLLRKHQSQLLLTFGGYVCGPAGVAARSLGIPLLVHEQNAVAGLTNKLLARMAQHVMVGFAAAKQQLPGAEVTGNPLRVQWAQPHASANPTEQPLRLLIVGGSLGAQALNQSVPAAVAQLPVALLQQLQVQHQCGAQQTAAVQQAYQALPLAEVQVQEFIDDMHSAYQQATVVICRAGALTVAELAVLATPAIFVPLPHAVDDHQTANANELVSIGAARLLPQPQLQQVSPLVALLEELFSQPEVRQRMRQQAASLARVDATEAVVNQCERWANPEQLTAGNRL</sequence>
<dbReference type="Pfam" id="PF03033">
    <property type="entry name" value="Glyco_transf_28"/>
    <property type="match status" value="1"/>
</dbReference>
<comment type="caution">
    <text evidence="13">The sequence shown here is derived from an EMBL/GenBank/DDBJ whole genome shotgun (WGS) entry which is preliminary data.</text>
</comment>
<dbReference type="SUPFAM" id="SSF53756">
    <property type="entry name" value="UDP-Glycosyltransferase/glycogen phosphorylase"/>
    <property type="match status" value="1"/>
</dbReference>
<evidence type="ECO:0000256" key="6">
    <source>
        <dbReference type="ARBA" id="ARBA00022984"/>
    </source>
</evidence>
<feature type="binding site" evidence="10">
    <location>
        <position position="188"/>
    </location>
    <ligand>
        <name>UDP-N-acetyl-alpha-D-glucosamine</name>
        <dbReference type="ChEBI" id="CHEBI:57705"/>
    </ligand>
</feature>
<organism evidence="13 14">
    <name type="scientific">Pseudidiomarina maritima</name>
    <dbReference type="NCBI Taxonomy" id="519453"/>
    <lineage>
        <taxon>Bacteria</taxon>
        <taxon>Pseudomonadati</taxon>
        <taxon>Pseudomonadota</taxon>
        <taxon>Gammaproteobacteria</taxon>
        <taxon>Alteromonadales</taxon>
        <taxon>Idiomarinaceae</taxon>
        <taxon>Pseudidiomarina</taxon>
    </lineage>
</organism>
<evidence type="ECO:0000256" key="3">
    <source>
        <dbReference type="ARBA" id="ARBA00022676"/>
    </source>
</evidence>
<accession>A0A317QB52</accession>
<protein>
    <recommendedName>
        <fullName evidence="10">UDP-N-acetylglucosamine--N-acetylmuramyl-(pentapeptide) pyrophosphoryl-undecaprenol N-acetylglucosamine transferase</fullName>
        <ecNumber evidence="10">2.4.1.227</ecNumber>
    </recommendedName>
    <alternativeName>
        <fullName evidence="10">Undecaprenyl-PP-MurNAc-pentapeptide-UDPGlcNAc GlcNAc transferase</fullName>
    </alternativeName>
</protein>
<feature type="domain" description="Glycosyl transferase family 28 C-terminal" evidence="12">
    <location>
        <begin position="182"/>
        <end position="346"/>
    </location>
</feature>
<evidence type="ECO:0000256" key="10">
    <source>
        <dbReference type="HAMAP-Rule" id="MF_00033"/>
    </source>
</evidence>
<evidence type="ECO:0000256" key="5">
    <source>
        <dbReference type="ARBA" id="ARBA00022960"/>
    </source>
</evidence>
<feature type="binding site" evidence="10">
    <location>
        <position position="124"/>
    </location>
    <ligand>
        <name>UDP-N-acetyl-alpha-D-glucosamine</name>
        <dbReference type="ChEBI" id="CHEBI:57705"/>
    </ligand>
</feature>
<evidence type="ECO:0000256" key="9">
    <source>
        <dbReference type="ARBA" id="ARBA00023316"/>
    </source>
</evidence>
<dbReference type="NCBIfam" id="TIGR01133">
    <property type="entry name" value="murG"/>
    <property type="match status" value="1"/>
</dbReference>
<dbReference type="GO" id="GO:0005975">
    <property type="term" value="P:carbohydrate metabolic process"/>
    <property type="evidence" value="ECO:0007669"/>
    <property type="project" value="InterPro"/>
</dbReference>
<evidence type="ECO:0000313" key="14">
    <source>
        <dbReference type="Proteomes" id="UP000246964"/>
    </source>
</evidence>
<evidence type="ECO:0000256" key="1">
    <source>
        <dbReference type="ARBA" id="ARBA00022475"/>
    </source>
</evidence>
<keyword evidence="1 10" id="KW-1003">Cell membrane</keyword>
<name>A0A317QB52_9GAMM</name>
<evidence type="ECO:0000256" key="4">
    <source>
        <dbReference type="ARBA" id="ARBA00022679"/>
    </source>
</evidence>
<dbReference type="InterPro" id="IPR006009">
    <property type="entry name" value="GlcNAc_MurG"/>
</dbReference>
<feature type="binding site" evidence="10">
    <location>
        <begin position="11"/>
        <end position="13"/>
    </location>
    <ligand>
        <name>UDP-N-acetyl-alpha-D-glucosamine</name>
        <dbReference type="ChEBI" id="CHEBI:57705"/>
    </ligand>
</feature>
<keyword evidence="14" id="KW-1185">Reference proteome</keyword>
<dbReference type="Pfam" id="PF04101">
    <property type="entry name" value="Glyco_tran_28_C"/>
    <property type="match status" value="1"/>
</dbReference>
<gene>
    <name evidence="10" type="primary">murG</name>
    <name evidence="13" type="ORF">DET45_10735</name>
</gene>
<evidence type="ECO:0000256" key="7">
    <source>
        <dbReference type="ARBA" id="ARBA00023136"/>
    </source>
</evidence>